<proteinExistence type="predicted"/>
<dbReference type="EMBL" id="CP157948">
    <property type="protein sequence ID" value="XBS90183.1"/>
    <property type="molecule type" value="Genomic_DNA"/>
</dbReference>
<organism evidence="2">
    <name type="scientific">Rhodanobacter sp. IGA1.0</name>
    <dbReference type="NCBI Taxonomy" id="3158582"/>
    <lineage>
        <taxon>Bacteria</taxon>
        <taxon>Pseudomonadati</taxon>
        <taxon>Pseudomonadota</taxon>
        <taxon>Gammaproteobacteria</taxon>
        <taxon>Lysobacterales</taxon>
        <taxon>Rhodanobacteraceae</taxon>
        <taxon>Rhodanobacter</taxon>
    </lineage>
</organism>
<dbReference type="RefSeq" id="WP_040673623.1">
    <property type="nucleotide sequence ID" value="NZ_CP157948.1"/>
</dbReference>
<evidence type="ECO:0000256" key="1">
    <source>
        <dbReference type="SAM" id="SignalP"/>
    </source>
</evidence>
<protein>
    <recommendedName>
        <fullName evidence="3">Lipoprotein</fullName>
    </recommendedName>
</protein>
<dbReference type="PROSITE" id="PS51257">
    <property type="entry name" value="PROKAR_LIPOPROTEIN"/>
    <property type="match status" value="1"/>
</dbReference>
<name>A0AAU7QNL5_9GAMM</name>
<evidence type="ECO:0008006" key="3">
    <source>
        <dbReference type="Google" id="ProtNLM"/>
    </source>
</evidence>
<feature type="signal peptide" evidence="1">
    <location>
        <begin position="1"/>
        <end position="20"/>
    </location>
</feature>
<accession>A0AAU7QNL5</accession>
<evidence type="ECO:0000313" key="2">
    <source>
        <dbReference type="EMBL" id="XBS90183.1"/>
    </source>
</evidence>
<keyword evidence="1" id="KW-0732">Signal</keyword>
<dbReference type="AlphaFoldDB" id="A0AAU7QNL5"/>
<feature type="chain" id="PRO_5043862739" description="Lipoprotein" evidence="1">
    <location>
        <begin position="21"/>
        <end position="114"/>
    </location>
</feature>
<gene>
    <name evidence="2" type="ORF">ABNK63_00640</name>
</gene>
<sequence length="114" mass="12106">MRNKGMGVLVSCCLLLAACAKPLPPEKAAYAGYWRAQKMALLITAGGNVQYKRMQDGSTTSVNGPLQKFEGDNFVVGVGPVKTTFVVSVPPHQDQGAWKMVVDGVELTRTPPGG</sequence>
<reference evidence="2" key="1">
    <citation type="submission" date="2024-06" db="EMBL/GenBank/DDBJ databases">
        <authorList>
            <person name="Sun Y."/>
        </authorList>
    </citation>
    <scope>NUCLEOTIDE SEQUENCE</scope>
    <source>
        <strain evidence="2">IGA1.0</strain>
    </source>
</reference>